<name>A0A0N9Y6E9_MYCFO</name>
<evidence type="ECO:0000256" key="1">
    <source>
        <dbReference type="SAM" id="MobiDB-lite"/>
    </source>
</evidence>
<dbReference type="KEGG" id="mft:XA26_08580"/>
<evidence type="ECO:0000313" key="3">
    <source>
        <dbReference type="Proteomes" id="UP000057134"/>
    </source>
</evidence>
<dbReference type="AlphaFoldDB" id="A0A0N9Y6E9"/>
<protein>
    <submittedName>
        <fullName evidence="2">Uncharacterized protein</fullName>
    </submittedName>
</protein>
<feature type="region of interest" description="Disordered" evidence="1">
    <location>
        <begin position="1"/>
        <end position="38"/>
    </location>
</feature>
<accession>A0A0N9Y6E9</accession>
<proteinExistence type="predicted"/>
<organism evidence="2 3">
    <name type="scientific">Mycolicibacterium fortuitum</name>
    <name type="common">Mycobacterium fortuitum</name>
    <dbReference type="NCBI Taxonomy" id="1766"/>
    <lineage>
        <taxon>Bacteria</taxon>
        <taxon>Bacillati</taxon>
        <taxon>Actinomycetota</taxon>
        <taxon>Actinomycetes</taxon>
        <taxon>Mycobacteriales</taxon>
        <taxon>Mycobacteriaceae</taxon>
        <taxon>Mycolicibacterium</taxon>
    </lineage>
</organism>
<dbReference type="STRING" id="1766.XA26_08580"/>
<gene>
    <name evidence="2" type="ORF">XA26_08580</name>
</gene>
<dbReference type="RefSeq" id="WP_054601149.1">
    <property type="nucleotide sequence ID" value="NZ_CP011269.1"/>
</dbReference>
<dbReference type="EMBL" id="CP011269">
    <property type="protein sequence ID" value="ALI24718.1"/>
    <property type="molecule type" value="Genomic_DNA"/>
</dbReference>
<keyword evidence="3" id="KW-1185">Reference proteome</keyword>
<feature type="compositionally biased region" description="Gly residues" evidence="1">
    <location>
        <begin position="1"/>
        <end position="10"/>
    </location>
</feature>
<reference evidence="2 3" key="1">
    <citation type="journal article" date="2015" name="MBio">
        <title>Enzymatic Degradation of Phenazines Can Generate Energy and Protect Sensitive Organisms from Toxicity.</title>
        <authorList>
            <person name="Costa K.C."/>
            <person name="Bergkessel M."/>
            <person name="Saunders S."/>
            <person name="Korlach J."/>
            <person name="Newman D.K."/>
        </authorList>
    </citation>
    <scope>NUCLEOTIDE SEQUENCE [LARGE SCALE GENOMIC DNA]</scope>
    <source>
        <strain evidence="2 3">CT6</strain>
    </source>
</reference>
<dbReference type="Proteomes" id="UP000057134">
    <property type="component" value="Chromosome"/>
</dbReference>
<sequence>MGLEVTGGGLTEERPGGRTGAPADGRPGPGQVDDRGPLVDPELARFQTQGRAGARRAQNVSNACRGAGYLTGQLIRVDGGGSVSAA</sequence>
<evidence type="ECO:0000313" key="2">
    <source>
        <dbReference type="EMBL" id="ALI24718.1"/>
    </source>
</evidence>